<dbReference type="AlphaFoldDB" id="A0AAD5IAJ0"/>
<evidence type="ECO:0000259" key="7">
    <source>
        <dbReference type="PROSITE" id="PS51005"/>
    </source>
</evidence>
<evidence type="ECO:0000256" key="2">
    <source>
        <dbReference type="ARBA" id="ARBA00023004"/>
    </source>
</evidence>
<dbReference type="Pfam" id="PF00067">
    <property type="entry name" value="p450"/>
    <property type="match status" value="1"/>
</dbReference>
<dbReference type="GO" id="GO:0048731">
    <property type="term" value="P:system development"/>
    <property type="evidence" value="ECO:0007669"/>
    <property type="project" value="TreeGrafter"/>
</dbReference>
<dbReference type="EMBL" id="JAJSOW010000107">
    <property type="protein sequence ID" value="KAI9157453.1"/>
    <property type="molecule type" value="Genomic_DNA"/>
</dbReference>
<dbReference type="GO" id="GO:0020037">
    <property type="term" value="F:heme binding"/>
    <property type="evidence" value="ECO:0007669"/>
    <property type="project" value="InterPro"/>
</dbReference>
<accession>A0AAD5IAJ0</accession>
<evidence type="ECO:0000256" key="1">
    <source>
        <dbReference type="ARBA" id="ARBA00022723"/>
    </source>
</evidence>
<dbReference type="Gene3D" id="1.10.630.10">
    <property type="entry name" value="Cytochrome P450"/>
    <property type="match status" value="1"/>
</dbReference>
<proteinExistence type="predicted"/>
<dbReference type="GO" id="GO:0005506">
    <property type="term" value="F:iron ion binding"/>
    <property type="evidence" value="ECO:0007669"/>
    <property type="project" value="InterPro"/>
</dbReference>
<dbReference type="GO" id="GO:0016705">
    <property type="term" value="F:oxidoreductase activity, acting on paired donors, with incorporation or reduction of molecular oxygen"/>
    <property type="evidence" value="ECO:0007669"/>
    <property type="project" value="InterPro"/>
</dbReference>
<dbReference type="InterPro" id="IPR002403">
    <property type="entry name" value="Cyt_P450_E_grp-IV"/>
</dbReference>
<comment type="caution">
    <text evidence="8">The sequence shown here is derived from an EMBL/GenBank/DDBJ whole genome shotgun (WGS) entry which is preliminary data.</text>
</comment>
<evidence type="ECO:0000256" key="4">
    <source>
        <dbReference type="ARBA" id="ARBA00023125"/>
    </source>
</evidence>
<reference evidence="8" key="2">
    <citation type="submission" date="2023-02" db="EMBL/GenBank/DDBJ databases">
        <authorList>
            <person name="Swenson N.G."/>
            <person name="Wegrzyn J.L."/>
            <person name="Mcevoy S.L."/>
        </authorList>
    </citation>
    <scope>NUCLEOTIDE SEQUENCE</scope>
    <source>
        <strain evidence="8">91603</strain>
        <tissue evidence="8">Leaf</tissue>
    </source>
</reference>
<keyword evidence="9" id="KW-1185">Reference proteome</keyword>
<keyword evidence="3" id="KW-0805">Transcription regulation</keyword>
<dbReference type="PANTHER" id="PTHR31719:SF164">
    <property type="entry name" value="NAC DOMAIN-CONTAINING PROTEIN"/>
    <property type="match status" value="1"/>
</dbReference>
<dbReference type="SUPFAM" id="SSF101941">
    <property type="entry name" value="NAC domain"/>
    <property type="match status" value="1"/>
</dbReference>
<evidence type="ECO:0000256" key="3">
    <source>
        <dbReference type="ARBA" id="ARBA00023015"/>
    </source>
</evidence>
<dbReference type="PANTHER" id="PTHR31719">
    <property type="entry name" value="NAC TRANSCRIPTION FACTOR 56"/>
    <property type="match status" value="1"/>
</dbReference>
<dbReference type="PROSITE" id="PS51005">
    <property type="entry name" value="NAC"/>
    <property type="match status" value="1"/>
</dbReference>
<evidence type="ECO:0000256" key="5">
    <source>
        <dbReference type="ARBA" id="ARBA00023163"/>
    </source>
</evidence>
<keyword evidence="5" id="KW-0804">Transcription</keyword>
<gene>
    <name evidence="8" type="ORF">LWI28_022811</name>
</gene>
<dbReference type="Pfam" id="PF02365">
    <property type="entry name" value="NAM"/>
    <property type="match status" value="1"/>
</dbReference>
<organism evidence="8 9">
    <name type="scientific">Acer negundo</name>
    <name type="common">Box elder</name>
    <dbReference type="NCBI Taxonomy" id="4023"/>
    <lineage>
        <taxon>Eukaryota</taxon>
        <taxon>Viridiplantae</taxon>
        <taxon>Streptophyta</taxon>
        <taxon>Embryophyta</taxon>
        <taxon>Tracheophyta</taxon>
        <taxon>Spermatophyta</taxon>
        <taxon>Magnoliopsida</taxon>
        <taxon>eudicotyledons</taxon>
        <taxon>Gunneridae</taxon>
        <taxon>Pentapetalae</taxon>
        <taxon>rosids</taxon>
        <taxon>malvids</taxon>
        <taxon>Sapindales</taxon>
        <taxon>Sapindaceae</taxon>
        <taxon>Hippocastanoideae</taxon>
        <taxon>Acereae</taxon>
        <taxon>Acer</taxon>
    </lineage>
</organism>
<evidence type="ECO:0000256" key="6">
    <source>
        <dbReference type="ARBA" id="ARBA00023242"/>
    </source>
</evidence>
<keyword evidence="1" id="KW-0479">Metal-binding</keyword>
<dbReference type="GO" id="GO:0006355">
    <property type="term" value="P:regulation of DNA-templated transcription"/>
    <property type="evidence" value="ECO:0007669"/>
    <property type="project" value="InterPro"/>
</dbReference>
<dbReference type="Gene3D" id="2.170.150.80">
    <property type="entry name" value="NAC domain"/>
    <property type="match status" value="1"/>
</dbReference>
<feature type="domain" description="NAC" evidence="7">
    <location>
        <begin position="5"/>
        <end position="158"/>
    </location>
</feature>
<protein>
    <recommendedName>
        <fullName evidence="7">NAC domain-containing protein</fullName>
    </recommendedName>
</protein>
<dbReference type="GO" id="GO:0003677">
    <property type="term" value="F:DNA binding"/>
    <property type="evidence" value="ECO:0007669"/>
    <property type="project" value="UniProtKB-KW"/>
</dbReference>
<keyword evidence="4" id="KW-0238">DNA-binding</keyword>
<evidence type="ECO:0000313" key="8">
    <source>
        <dbReference type="EMBL" id="KAI9157453.1"/>
    </source>
</evidence>
<dbReference type="Proteomes" id="UP001064489">
    <property type="component" value="Chromosome 12"/>
</dbReference>
<dbReference type="InterPro" id="IPR036396">
    <property type="entry name" value="Cyt_P450_sf"/>
</dbReference>
<evidence type="ECO:0000313" key="9">
    <source>
        <dbReference type="Proteomes" id="UP001064489"/>
    </source>
</evidence>
<dbReference type="PRINTS" id="PR00465">
    <property type="entry name" value="EP450IV"/>
</dbReference>
<keyword evidence="2" id="KW-0408">Iron</keyword>
<reference evidence="8" key="1">
    <citation type="journal article" date="2022" name="Plant J.">
        <title>Strategies of tolerance reflected in two North American maple genomes.</title>
        <authorList>
            <person name="McEvoy S.L."/>
            <person name="Sezen U.U."/>
            <person name="Trouern-Trend A."/>
            <person name="McMahon S.M."/>
            <person name="Schaberg P.G."/>
            <person name="Yang J."/>
            <person name="Wegrzyn J.L."/>
            <person name="Swenson N.G."/>
        </authorList>
    </citation>
    <scope>NUCLEOTIDE SEQUENCE</scope>
    <source>
        <strain evidence="8">91603</strain>
    </source>
</reference>
<dbReference type="SUPFAM" id="SSF48264">
    <property type="entry name" value="Cytochrome P450"/>
    <property type="match status" value="1"/>
</dbReference>
<name>A0AAD5IAJ0_ACENE</name>
<dbReference type="InterPro" id="IPR036093">
    <property type="entry name" value="NAC_dom_sf"/>
</dbReference>
<dbReference type="GO" id="GO:0004497">
    <property type="term" value="F:monooxygenase activity"/>
    <property type="evidence" value="ECO:0007669"/>
    <property type="project" value="InterPro"/>
</dbReference>
<dbReference type="InterPro" id="IPR001128">
    <property type="entry name" value="Cyt_P450"/>
</dbReference>
<sequence length="494" mass="56017">MQVDVPLGFQFMPSDEELVKGYLLRKIRGQELPWNGIQFCDLYGRSPWEIFHGTDHELSEEDDYKFYVFTRLKKASLHRVSRVAGCGTWHGDRKSVKIFDDKKKKEGLIGLKKNFTFRIKNGSKKSHWIMHEFSLAGESLMGIDYKSCDFVLCRIFKNKGVAFHQTGFEQQDSFGDNNLVNPPFVETLKIGGDFYNNNALAVAVASSSQQQPPSTVSFSCSGENGEETNQLAGYALETDRYSSTTEEGINASYEFCRTPQLEFRSVENSSSVLQFNTEEKNFLSAYQEYYPTLESTDQVLKFLEFESTMKPDVMQFNSTDWNNISGVESENNFLPLPPIQQEAHQLNHLHLDWGLSPQVQGIPICCGGRAEKSDEEAWKKGHHDVLSEMDVLYRCIKESLRLHPPLIMLLCSSHSDFSVTTRDGKDYDIPKGHIVATSPAFANRLPHIFKNPDSYDPDRFSVGSEEDKAAGPSRIFPLVVVDMGALVNPFHTFK</sequence>
<keyword evidence="6" id="KW-0539">Nucleus</keyword>
<dbReference type="InterPro" id="IPR003441">
    <property type="entry name" value="NAC-dom"/>
</dbReference>